<evidence type="ECO:0000313" key="3">
    <source>
        <dbReference type="Proteomes" id="UP000283738"/>
    </source>
</evidence>
<dbReference type="RefSeq" id="WP_118112154.1">
    <property type="nucleotide sequence ID" value="NZ_JBBNGM010000074.1"/>
</dbReference>
<dbReference type="InterPro" id="IPR010982">
    <property type="entry name" value="Lambda_DNA-bd_dom_sf"/>
</dbReference>
<dbReference type="SMART" id="SM00530">
    <property type="entry name" value="HTH_XRE"/>
    <property type="match status" value="1"/>
</dbReference>
<gene>
    <name evidence="2" type="ORF">DWY96_17120</name>
</gene>
<dbReference type="CDD" id="cd00093">
    <property type="entry name" value="HTH_XRE"/>
    <property type="match status" value="1"/>
</dbReference>
<feature type="domain" description="HTH cro/C1-type" evidence="1">
    <location>
        <begin position="87"/>
        <end position="143"/>
    </location>
</feature>
<dbReference type="AlphaFoldDB" id="A0A3R5ZZ01"/>
<reference evidence="2 3" key="1">
    <citation type="submission" date="2018-08" db="EMBL/GenBank/DDBJ databases">
        <title>A genome reference for cultivated species of the human gut microbiota.</title>
        <authorList>
            <person name="Zou Y."/>
            <person name="Xue W."/>
            <person name="Luo G."/>
        </authorList>
    </citation>
    <scope>NUCLEOTIDE SEQUENCE [LARGE SCALE GENOMIC DNA]</scope>
    <source>
        <strain evidence="2 3">AF28-15</strain>
    </source>
</reference>
<evidence type="ECO:0000259" key="1">
    <source>
        <dbReference type="PROSITE" id="PS50943"/>
    </source>
</evidence>
<comment type="caution">
    <text evidence="2">The sequence shown here is derived from an EMBL/GenBank/DDBJ whole genome shotgun (WGS) entry which is preliminary data.</text>
</comment>
<dbReference type="InterPro" id="IPR001387">
    <property type="entry name" value="Cro/C1-type_HTH"/>
</dbReference>
<proteinExistence type="predicted"/>
<dbReference type="Proteomes" id="UP000283738">
    <property type="component" value="Unassembled WGS sequence"/>
</dbReference>
<name>A0A3R5ZZ01_9FIRM</name>
<sequence>MSRQFDEYMSDKFELNGTMYQMVEPDSFDELMKAFEIRDVIQTGISQLMHDEDDSAWQTLLQEQEDYIQEYIDHIGDFNNGCLVKNIAYLLKKYGLRMGDLERLLGISAGYISRTVKENSSKKLSIDVVWKIAELFEISVQKLIEDDLSDLSGNIGMLVDFMDKLKEQTECVEIEWDNLGGVNSENDERFDQMGLFSTTEDGRIRYAAPGRNSKMVFLLADDVISTYGVDEFKQMIIIPFYSEKSSDIHYDFMFAWPKRDDMYGFEKIFYSNDEPFGTLDGHAKRLYEEAKEHFFDVPVANDMRKFIAGYLGKGGDA</sequence>
<dbReference type="Gene3D" id="1.10.260.40">
    <property type="entry name" value="lambda repressor-like DNA-binding domains"/>
    <property type="match status" value="1"/>
</dbReference>
<dbReference type="EMBL" id="QRTF01000067">
    <property type="protein sequence ID" value="RGQ42809.1"/>
    <property type="molecule type" value="Genomic_DNA"/>
</dbReference>
<dbReference type="Pfam" id="PF01381">
    <property type="entry name" value="HTH_3"/>
    <property type="match status" value="1"/>
</dbReference>
<accession>A0A3R5ZZ01</accession>
<dbReference type="GO" id="GO:0003677">
    <property type="term" value="F:DNA binding"/>
    <property type="evidence" value="ECO:0007669"/>
    <property type="project" value="InterPro"/>
</dbReference>
<dbReference type="SUPFAM" id="SSF47413">
    <property type="entry name" value="lambda repressor-like DNA-binding domains"/>
    <property type="match status" value="1"/>
</dbReference>
<protein>
    <submittedName>
        <fullName evidence="2">XRE family transcriptional regulator</fullName>
    </submittedName>
</protein>
<dbReference type="PROSITE" id="PS50943">
    <property type="entry name" value="HTH_CROC1"/>
    <property type="match status" value="1"/>
</dbReference>
<organism evidence="2 3">
    <name type="scientific">Roseburia inulinivorans</name>
    <dbReference type="NCBI Taxonomy" id="360807"/>
    <lineage>
        <taxon>Bacteria</taxon>
        <taxon>Bacillati</taxon>
        <taxon>Bacillota</taxon>
        <taxon>Clostridia</taxon>
        <taxon>Lachnospirales</taxon>
        <taxon>Lachnospiraceae</taxon>
        <taxon>Roseburia</taxon>
    </lineage>
</organism>
<evidence type="ECO:0000313" key="2">
    <source>
        <dbReference type="EMBL" id="RGQ42809.1"/>
    </source>
</evidence>